<organism evidence="1 2">
    <name type="scientific">Botryotinia fuckeliana (strain T4)</name>
    <name type="common">Noble rot fungus</name>
    <name type="synonym">Botrytis cinerea</name>
    <dbReference type="NCBI Taxonomy" id="999810"/>
    <lineage>
        <taxon>Eukaryota</taxon>
        <taxon>Fungi</taxon>
        <taxon>Dikarya</taxon>
        <taxon>Ascomycota</taxon>
        <taxon>Pezizomycotina</taxon>
        <taxon>Leotiomycetes</taxon>
        <taxon>Helotiales</taxon>
        <taxon>Sclerotiniaceae</taxon>
        <taxon>Botrytis</taxon>
    </lineage>
</organism>
<dbReference type="InParanoid" id="G2YI77"/>
<sequence>MTDSIAWKFSDVLAEVPDTGFLIVLMEPSTALITSLSVEDSVLEIPGTDQETALNGKLAYVRRILLICKGSSLKALSDSGYLIKSHLALEPPSGVFTPLNMGYGTIVGRSSAAQITLGSKSTAALRCTKSNNRDLREDKQMVGARGTPRLR</sequence>
<dbReference type="Proteomes" id="UP000008177">
    <property type="component" value="Unplaced contigs"/>
</dbReference>
<name>G2YI77_BOTF4</name>
<reference evidence="2" key="1">
    <citation type="journal article" date="2011" name="PLoS Genet.">
        <title>Genomic analysis of the necrotrophic fungal pathogens Sclerotinia sclerotiorum and Botrytis cinerea.</title>
        <authorList>
            <person name="Amselem J."/>
            <person name="Cuomo C.A."/>
            <person name="van Kan J.A."/>
            <person name="Viaud M."/>
            <person name="Benito E.P."/>
            <person name="Couloux A."/>
            <person name="Coutinho P.M."/>
            <person name="de Vries R.P."/>
            <person name="Dyer P.S."/>
            <person name="Fillinger S."/>
            <person name="Fournier E."/>
            <person name="Gout L."/>
            <person name="Hahn M."/>
            <person name="Kohn L."/>
            <person name="Lapalu N."/>
            <person name="Plummer K.M."/>
            <person name="Pradier J.M."/>
            <person name="Quevillon E."/>
            <person name="Sharon A."/>
            <person name="Simon A."/>
            <person name="ten Have A."/>
            <person name="Tudzynski B."/>
            <person name="Tudzynski P."/>
            <person name="Wincker P."/>
            <person name="Andrew M."/>
            <person name="Anthouard V."/>
            <person name="Beever R.E."/>
            <person name="Beffa R."/>
            <person name="Benoit I."/>
            <person name="Bouzid O."/>
            <person name="Brault B."/>
            <person name="Chen Z."/>
            <person name="Choquer M."/>
            <person name="Collemare J."/>
            <person name="Cotton P."/>
            <person name="Danchin E.G."/>
            <person name="Da Silva C."/>
            <person name="Gautier A."/>
            <person name="Giraud C."/>
            <person name="Giraud T."/>
            <person name="Gonzalez C."/>
            <person name="Grossetete S."/>
            <person name="Guldener U."/>
            <person name="Henrissat B."/>
            <person name="Howlett B.J."/>
            <person name="Kodira C."/>
            <person name="Kretschmer M."/>
            <person name="Lappartient A."/>
            <person name="Leroch M."/>
            <person name="Levis C."/>
            <person name="Mauceli E."/>
            <person name="Neuveglise C."/>
            <person name="Oeser B."/>
            <person name="Pearson M."/>
            <person name="Poulain J."/>
            <person name="Poussereau N."/>
            <person name="Quesneville H."/>
            <person name="Rascle C."/>
            <person name="Schumacher J."/>
            <person name="Segurens B."/>
            <person name="Sexton A."/>
            <person name="Silva E."/>
            <person name="Sirven C."/>
            <person name="Soanes D.M."/>
            <person name="Talbot N.J."/>
            <person name="Templeton M."/>
            <person name="Yandava C."/>
            <person name="Yarden O."/>
            <person name="Zeng Q."/>
            <person name="Rollins J.A."/>
            <person name="Lebrun M.H."/>
            <person name="Dickman M."/>
        </authorList>
    </citation>
    <scope>NUCLEOTIDE SEQUENCE [LARGE SCALE GENOMIC DNA]</scope>
    <source>
        <strain evidence="2">T4</strain>
    </source>
</reference>
<dbReference type="OrthoDB" id="10314737at2759"/>
<dbReference type="AlphaFoldDB" id="G2YI77"/>
<gene>
    <name evidence="1" type="ORF">BofuT4_P017200.1</name>
</gene>
<dbReference type="EMBL" id="FQ790337">
    <property type="protein sequence ID" value="CCD51414.1"/>
    <property type="molecule type" value="Genomic_DNA"/>
</dbReference>
<proteinExistence type="predicted"/>
<dbReference type="HOGENOM" id="CLU_1731187_0_0_1"/>
<accession>G2YI77</accession>
<evidence type="ECO:0000313" key="2">
    <source>
        <dbReference type="Proteomes" id="UP000008177"/>
    </source>
</evidence>
<evidence type="ECO:0000313" key="1">
    <source>
        <dbReference type="EMBL" id="CCD51414.1"/>
    </source>
</evidence>
<protein>
    <submittedName>
        <fullName evidence="1">Uncharacterized protein</fullName>
    </submittedName>
</protein>